<keyword evidence="4" id="KW-0493">Microtubule</keyword>
<keyword evidence="10" id="KW-0206">Cytoskeleton</keyword>
<evidence type="ECO:0000256" key="6">
    <source>
        <dbReference type="ARBA" id="ARBA00022840"/>
    </source>
</evidence>
<evidence type="ECO:0000313" key="19">
    <source>
        <dbReference type="Proteomes" id="UP000827986"/>
    </source>
</evidence>
<keyword evidence="11" id="KW-0966">Cell projection</keyword>
<dbReference type="GO" id="GO:0007018">
    <property type="term" value="P:microtubule-based movement"/>
    <property type="evidence" value="ECO:0007669"/>
    <property type="project" value="InterPro"/>
</dbReference>
<dbReference type="InterPro" id="IPR001752">
    <property type="entry name" value="Kinesin_motor_dom"/>
</dbReference>
<evidence type="ECO:0000256" key="9">
    <source>
        <dbReference type="ARBA" id="ARBA00023175"/>
    </source>
</evidence>
<comment type="similarity">
    <text evidence="14">Belongs to the TRAFAC class myosin-kinesin ATPase superfamily. Kinesin family.</text>
</comment>
<feature type="domain" description="Kinesin motor" evidence="17">
    <location>
        <begin position="70"/>
        <end position="407"/>
    </location>
</feature>
<comment type="caution">
    <text evidence="18">The sequence shown here is derived from an EMBL/GenBank/DDBJ whole genome shotgun (WGS) entry which is preliminary data.</text>
</comment>
<feature type="compositionally biased region" description="Polar residues" evidence="16">
    <location>
        <begin position="268"/>
        <end position="279"/>
    </location>
</feature>
<feature type="compositionally biased region" description="Basic and acidic residues" evidence="16">
    <location>
        <begin position="918"/>
        <end position="933"/>
    </location>
</feature>
<dbReference type="SUPFAM" id="SSF52540">
    <property type="entry name" value="P-loop containing nucleoside triphosphate hydrolases"/>
    <property type="match status" value="1"/>
</dbReference>
<reference evidence="18" key="1">
    <citation type="submission" date="2021-09" db="EMBL/GenBank/DDBJ databases">
        <title>The genome of Mauremys mutica provides insights into the evolution of semi-aquatic lifestyle.</title>
        <authorList>
            <person name="Gong S."/>
            <person name="Gao Y."/>
        </authorList>
    </citation>
    <scope>NUCLEOTIDE SEQUENCE</scope>
    <source>
        <strain evidence="18">MM-2020</strain>
        <tissue evidence="18">Muscle</tissue>
    </source>
</reference>
<feature type="binding site" evidence="14">
    <location>
        <begin position="163"/>
        <end position="170"/>
    </location>
    <ligand>
        <name>ATP</name>
        <dbReference type="ChEBI" id="CHEBI:30616"/>
    </ligand>
</feature>
<comment type="function">
    <text evidence="12">Plus end-directed microtubule-dependent motor protein that regulates the length of motile cilia by mediating depolymerization of microtubules at ciliary tips.</text>
</comment>
<accession>A0A9D3XRH4</accession>
<dbReference type="Pfam" id="PF00225">
    <property type="entry name" value="Kinesin"/>
    <property type="match status" value="1"/>
</dbReference>
<evidence type="ECO:0000256" key="5">
    <source>
        <dbReference type="ARBA" id="ARBA00022741"/>
    </source>
</evidence>
<dbReference type="GO" id="GO:0005524">
    <property type="term" value="F:ATP binding"/>
    <property type="evidence" value="ECO:0007669"/>
    <property type="project" value="UniProtKB-UniRule"/>
</dbReference>
<dbReference type="InterPro" id="IPR027640">
    <property type="entry name" value="Kinesin-like_fam"/>
</dbReference>
<feature type="compositionally biased region" description="Polar residues" evidence="16">
    <location>
        <begin position="1046"/>
        <end position="1055"/>
    </location>
</feature>
<dbReference type="GO" id="GO:0003777">
    <property type="term" value="F:microtubule motor activity"/>
    <property type="evidence" value="ECO:0007669"/>
    <property type="project" value="InterPro"/>
</dbReference>
<keyword evidence="19" id="KW-1185">Reference proteome</keyword>
<dbReference type="Gene3D" id="3.40.850.10">
    <property type="entry name" value="Kinesin motor domain"/>
    <property type="match status" value="1"/>
</dbReference>
<dbReference type="EMBL" id="JAHDVG010000465">
    <property type="protein sequence ID" value="KAH1184236.1"/>
    <property type="molecule type" value="Genomic_DNA"/>
</dbReference>
<dbReference type="PRINTS" id="PR00380">
    <property type="entry name" value="KINESINHEAVY"/>
</dbReference>
<dbReference type="InterPro" id="IPR036961">
    <property type="entry name" value="Kinesin_motor_dom_sf"/>
</dbReference>
<feature type="region of interest" description="Disordered" evidence="16">
    <location>
        <begin position="1"/>
        <end position="67"/>
    </location>
</feature>
<gene>
    <name evidence="18" type="ORF">KIL84_014852</name>
</gene>
<evidence type="ECO:0000256" key="12">
    <source>
        <dbReference type="ARBA" id="ARBA00055376"/>
    </source>
</evidence>
<evidence type="ECO:0000256" key="15">
    <source>
        <dbReference type="SAM" id="Coils"/>
    </source>
</evidence>
<keyword evidence="7 15" id="KW-0175">Coiled coil</keyword>
<dbReference type="AlphaFoldDB" id="A0A9D3XRH4"/>
<evidence type="ECO:0000256" key="16">
    <source>
        <dbReference type="SAM" id="MobiDB-lite"/>
    </source>
</evidence>
<dbReference type="PROSITE" id="PS00411">
    <property type="entry name" value="KINESIN_MOTOR_1"/>
    <property type="match status" value="1"/>
</dbReference>
<feature type="region of interest" description="Disordered" evidence="16">
    <location>
        <begin position="261"/>
        <end position="281"/>
    </location>
</feature>
<dbReference type="GO" id="GO:0008017">
    <property type="term" value="F:microtubule binding"/>
    <property type="evidence" value="ECO:0007669"/>
    <property type="project" value="InterPro"/>
</dbReference>
<feature type="region of interest" description="Disordered" evidence="16">
    <location>
        <begin position="761"/>
        <end position="787"/>
    </location>
</feature>
<name>A0A9D3XRH4_9SAUR</name>
<evidence type="ECO:0000256" key="14">
    <source>
        <dbReference type="PROSITE-ProRule" id="PRU00283"/>
    </source>
</evidence>
<evidence type="ECO:0000256" key="11">
    <source>
        <dbReference type="ARBA" id="ARBA00023273"/>
    </source>
</evidence>
<evidence type="ECO:0000256" key="10">
    <source>
        <dbReference type="ARBA" id="ARBA00023212"/>
    </source>
</evidence>
<dbReference type="SMART" id="SM00129">
    <property type="entry name" value="KISc"/>
    <property type="match status" value="1"/>
</dbReference>
<feature type="region of interest" description="Disordered" evidence="16">
    <location>
        <begin position="918"/>
        <end position="967"/>
    </location>
</feature>
<evidence type="ECO:0000256" key="2">
    <source>
        <dbReference type="ARBA" id="ARBA00004245"/>
    </source>
</evidence>
<dbReference type="PROSITE" id="PS50067">
    <property type="entry name" value="KINESIN_MOTOR_2"/>
    <property type="match status" value="1"/>
</dbReference>
<feature type="coiled-coil region" evidence="15">
    <location>
        <begin position="422"/>
        <end position="449"/>
    </location>
</feature>
<keyword evidence="3" id="KW-0963">Cytoplasm</keyword>
<keyword evidence="8" id="KW-0969">Cilium</keyword>
<evidence type="ECO:0000256" key="13">
    <source>
        <dbReference type="ARBA" id="ARBA00073205"/>
    </source>
</evidence>
<dbReference type="GO" id="GO:0005874">
    <property type="term" value="C:microtubule"/>
    <property type="evidence" value="ECO:0007669"/>
    <property type="project" value="UniProtKB-KW"/>
</dbReference>
<dbReference type="GO" id="GO:0005929">
    <property type="term" value="C:cilium"/>
    <property type="evidence" value="ECO:0007669"/>
    <property type="project" value="UniProtKB-SubCell"/>
</dbReference>
<organism evidence="18 19">
    <name type="scientific">Mauremys mutica</name>
    <name type="common">yellowpond turtle</name>
    <dbReference type="NCBI Taxonomy" id="74926"/>
    <lineage>
        <taxon>Eukaryota</taxon>
        <taxon>Metazoa</taxon>
        <taxon>Chordata</taxon>
        <taxon>Craniata</taxon>
        <taxon>Vertebrata</taxon>
        <taxon>Euteleostomi</taxon>
        <taxon>Archelosauria</taxon>
        <taxon>Testudinata</taxon>
        <taxon>Testudines</taxon>
        <taxon>Cryptodira</taxon>
        <taxon>Durocryptodira</taxon>
        <taxon>Testudinoidea</taxon>
        <taxon>Geoemydidae</taxon>
        <taxon>Geoemydinae</taxon>
        <taxon>Mauremys</taxon>
    </lineage>
</organism>
<evidence type="ECO:0000256" key="3">
    <source>
        <dbReference type="ARBA" id="ARBA00022490"/>
    </source>
</evidence>
<keyword evidence="6 14" id="KW-0067">ATP-binding</keyword>
<protein>
    <recommendedName>
        <fullName evidence="13">Kinesin-like protein KIF19</fullName>
    </recommendedName>
</protein>
<dbReference type="FunFam" id="3.40.850.10:FF:000037">
    <property type="entry name" value="kinesin-like protein KIF19"/>
    <property type="match status" value="1"/>
</dbReference>
<dbReference type="InterPro" id="IPR027417">
    <property type="entry name" value="P-loop_NTPase"/>
</dbReference>
<feature type="region of interest" description="Disordered" evidence="16">
    <location>
        <begin position="1041"/>
        <end position="1065"/>
    </location>
</feature>
<feature type="coiled-coil region" evidence="15">
    <location>
        <begin position="570"/>
        <end position="604"/>
    </location>
</feature>
<evidence type="ECO:0000256" key="7">
    <source>
        <dbReference type="ARBA" id="ARBA00023054"/>
    </source>
</evidence>
<evidence type="ECO:0000259" key="17">
    <source>
        <dbReference type="PROSITE" id="PS50067"/>
    </source>
</evidence>
<dbReference type="Proteomes" id="UP000827986">
    <property type="component" value="Unassembled WGS sequence"/>
</dbReference>
<keyword evidence="9 14" id="KW-0505">Motor protein</keyword>
<dbReference type="PANTHER" id="PTHR47968">
    <property type="entry name" value="CENTROMERE PROTEIN E"/>
    <property type="match status" value="1"/>
</dbReference>
<feature type="region of interest" description="Disordered" evidence="16">
    <location>
        <begin position="540"/>
        <end position="559"/>
    </location>
</feature>
<sequence>MSPAARGSQVSSPGLRLRPALPVSCSPRAGPSPMASPLGSPLSAGQRRAGAGGLAPSPSSAGKDPSVEQQLTVALRIRPINEAELEENAAIIAHRVGDQMVVLMDPSEDPDDILRANRSREKTFIFDMVFDHKATQEDVYVSTTKNLVEGVISGYNATIFAYGPTGAGKTYTMLGTDCDPGIYIRTLNDLFKAIEATSDNMDYTVSMSYLEIYNEVIRDLLNPYSGFLDLREDARGNIQIAGITEVSTTNAQEIMQLLTKGNKERTQEPTAANKTSSRSHAVLQVTVKQKSRVKNINEEVRVGRLFMVDLAGSERAAQTQNRGKRMKEGAHINRSLLALGNCISALSEKGGSRAQYVNFRDSKLTRLLKDSLGGNSRTVMIAHISPASIYFEESRTTLIYAYRAKNIKTRVKRNLLNVSYHIAQYTSIISDLREEIEGLKAKIENQEKEKSPISSDLRDVQVEAHQDSEAYSQQKMNKLREQLIGAFKEQMEMRRSLMELENTNTELHIDTSRHLLTIADWEREKTQHARKCYNKLVNGTEDENMEEADREVEGASSPEPHEVTVAREEINMLLAELRKTATLKSELEQRLANAKKKASQMEKLLPKQITSEDQQEVLRLLCKAHELEVGHTELQANALYKENLLCQKDFVIQRQQQHGLLCEEIIQQQQMLIKGHDIPVPETLGTLYQLHCRELEEGTLSRLLLLHSVMSSTLRGGSALNIAQQLDLNKEEARKGLSGNRKGLPSGAKFELPSIVLESDSDSCRSSKTTPARKLGNPDTHLSPTFFRLPRTPLHQQKPTGFAVGKMTSKLCSPTSLDLNRRKSAAEIALAPLSPEALTEIAVSTKSISRIAASRRSRARHRDHGSELTLGHFFEEDILEPKYLQSSFTPEPHVKDTVSIESLSTESQSKEQLHYAARRELKKDQEREKSVERKARKKRSRSLEPTSQKISKAKHRTPSSHNMDNVSEDQLPRAKLFQPLKIMSNLSHATPAATKVKFPISHHTEENPLQVLEISNTPPSTVQQSNAGQTRGQVLQKRVKGPIDGASNQPKNQPITCFKNLPRSK</sequence>
<evidence type="ECO:0000256" key="4">
    <source>
        <dbReference type="ARBA" id="ARBA00022701"/>
    </source>
</evidence>
<dbReference type="InterPro" id="IPR019821">
    <property type="entry name" value="Kinesin_motor_CS"/>
</dbReference>
<proteinExistence type="inferred from homology"/>
<feature type="compositionally biased region" description="Acidic residues" evidence="16">
    <location>
        <begin position="540"/>
        <end position="550"/>
    </location>
</feature>
<evidence type="ECO:0000256" key="1">
    <source>
        <dbReference type="ARBA" id="ARBA00004138"/>
    </source>
</evidence>
<evidence type="ECO:0000313" key="18">
    <source>
        <dbReference type="EMBL" id="KAH1184236.1"/>
    </source>
</evidence>
<dbReference type="PANTHER" id="PTHR47968:SF69">
    <property type="entry name" value="KINESIN-LIKE PROTEIN"/>
    <property type="match status" value="1"/>
</dbReference>
<dbReference type="CDD" id="cd01370">
    <property type="entry name" value="KISc_KIP3_like"/>
    <property type="match status" value="1"/>
</dbReference>
<keyword evidence="5 14" id="KW-0547">Nucleotide-binding</keyword>
<evidence type="ECO:0000256" key="8">
    <source>
        <dbReference type="ARBA" id="ARBA00023069"/>
    </source>
</evidence>
<comment type="subcellular location">
    <subcellularLocation>
        <location evidence="1">Cell projection</location>
        <location evidence="1">Cilium</location>
    </subcellularLocation>
    <subcellularLocation>
        <location evidence="2">Cytoplasm</location>
        <location evidence="2">Cytoskeleton</location>
    </subcellularLocation>
</comment>